<accession>A0ACC0YQ57</accession>
<sequence>MHALFNIFTHLKERVLQTSNIASDSFRSSVFCFNFSGFIEFNIKPSKMLLLFSLSLLLVCGDVAMAASSSSSSTSTSTERQISQTPTWAVAVVCAVIIIISIFLEKILHKLGTVLTEKHKAALFEALEKVKSELMVLGFISLILTFGQKYIIKICIPFKVADTMLPCVSDSVNDGESSSESEHRRRLLWFDRRYLSSSDTTPSCKSGYEPLISTEALHQLHILIFFLAVFHVLYSAVTMLLGRLKIRGWKKWEQETSTHDYEFSNDPSRFRLTHQTSFVRAHTSFWTKLPIIFYIGCFFRQFFRSVSRSDYLTLCNGFINVHLAPGSKFNFQKYIKRSLEDDFKIVVGVSPVLWASFVLFLLVNVNGWQALLWASLIPVIIILAIGMELQSILTQMALEITERHAVVQGMPLVQGSDKYFWFGRPHLVLHLIHFALFQGLSFALHPICFFDQLTLFVLFGCLQNAFQITYFFWIWYSFGLNSCFHANIKLAILKVALGVVVLVLCSYITLPLYALVTQMGSRMKRSIFDEQTSKALKKWHMAVKKQKGGKSPTRTLGESVNPSISTVHSQAEHRLQRFKTTGHSTRSYTYDDNEASDNEANPLSPTGNFVINVDKTNDGAIEINEPHHGEDSSNEGDFSFGKPALAKEP</sequence>
<name>A0ACC0YQ57_9ROSI</name>
<keyword evidence="2" id="KW-1185">Reference proteome</keyword>
<reference evidence="2" key="1">
    <citation type="journal article" date="2023" name="G3 (Bethesda)">
        <title>Genome assembly and association tests identify interacting loci associated with vigor, precocity, and sex in interspecific pistachio rootstocks.</title>
        <authorList>
            <person name="Palmer W."/>
            <person name="Jacygrad E."/>
            <person name="Sagayaradj S."/>
            <person name="Cavanaugh K."/>
            <person name="Han R."/>
            <person name="Bertier L."/>
            <person name="Beede B."/>
            <person name="Kafkas S."/>
            <person name="Golino D."/>
            <person name="Preece J."/>
            <person name="Michelmore R."/>
        </authorList>
    </citation>
    <scope>NUCLEOTIDE SEQUENCE [LARGE SCALE GENOMIC DNA]</scope>
</reference>
<evidence type="ECO:0000313" key="1">
    <source>
        <dbReference type="EMBL" id="KAJ0039633.1"/>
    </source>
</evidence>
<dbReference type="EMBL" id="CM047740">
    <property type="protein sequence ID" value="KAJ0039633.1"/>
    <property type="molecule type" value="Genomic_DNA"/>
</dbReference>
<protein>
    <submittedName>
        <fullName evidence="1">Uncharacterized protein</fullName>
    </submittedName>
</protein>
<organism evidence="1 2">
    <name type="scientific">Pistacia integerrima</name>
    <dbReference type="NCBI Taxonomy" id="434235"/>
    <lineage>
        <taxon>Eukaryota</taxon>
        <taxon>Viridiplantae</taxon>
        <taxon>Streptophyta</taxon>
        <taxon>Embryophyta</taxon>
        <taxon>Tracheophyta</taxon>
        <taxon>Spermatophyta</taxon>
        <taxon>Magnoliopsida</taxon>
        <taxon>eudicotyledons</taxon>
        <taxon>Gunneridae</taxon>
        <taxon>Pentapetalae</taxon>
        <taxon>rosids</taxon>
        <taxon>malvids</taxon>
        <taxon>Sapindales</taxon>
        <taxon>Anacardiaceae</taxon>
        <taxon>Pistacia</taxon>
    </lineage>
</organism>
<dbReference type="Proteomes" id="UP001163603">
    <property type="component" value="Chromosome 5"/>
</dbReference>
<gene>
    <name evidence="1" type="ORF">Pint_28745</name>
</gene>
<comment type="caution">
    <text evidence="1">The sequence shown here is derived from an EMBL/GenBank/DDBJ whole genome shotgun (WGS) entry which is preliminary data.</text>
</comment>
<proteinExistence type="predicted"/>
<evidence type="ECO:0000313" key="2">
    <source>
        <dbReference type="Proteomes" id="UP001163603"/>
    </source>
</evidence>